<organism evidence="14">
    <name type="scientific">Taylorella equigenitalis 14/56</name>
    <dbReference type="NCBI Taxonomy" id="1091497"/>
    <lineage>
        <taxon>Bacteria</taxon>
        <taxon>Pseudomonadati</taxon>
        <taxon>Pseudomonadota</taxon>
        <taxon>Betaproteobacteria</taxon>
        <taxon>Burkholderiales</taxon>
        <taxon>Alcaligenaceae</taxon>
        <taxon>Taylorella</taxon>
    </lineage>
</organism>
<evidence type="ECO:0000256" key="10">
    <source>
        <dbReference type="ARBA" id="ARBA00023237"/>
    </source>
</evidence>
<evidence type="ECO:0000256" key="7">
    <source>
        <dbReference type="ARBA" id="ARBA00022729"/>
    </source>
</evidence>
<dbReference type="InterPro" id="IPR005594">
    <property type="entry name" value="YadA_C"/>
</dbReference>
<evidence type="ECO:0000256" key="6">
    <source>
        <dbReference type="ARBA" id="ARBA00022692"/>
    </source>
</evidence>
<dbReference type="Pfam" id="PF05662">
    <property type="entry name" value="YadA_stalk"/>
    <property type="match status" value="1"/>
</dbReference>
<keyword evidence="4" id="KW-0813">Transport</keyword>
<evidence type="ECO:0000256" key="3">
    <source>
        <dbReference type="ARBA" id="ARBA00005848"/>
    </source>
</evidence>
<evidence type="ECO:0000256" key="5">
    <source>
        <dbReference type="ARBA" id="ARBA00022452"/>
    </source>
</evidence>
<feature type="domain" description="Trimeric autotransporter adhesin YadA-like C-terminal membrane anchor" evidence="12">
    <location>
        <begin position="1257"/>
        <end position="1316"/>
    </location>
</feature>
<evidence type="ECO:0000256" key="11">
    <source>
        <dbReference type="SAM" id="MobiDB-lite"/>
    </source>
</evidence>
<keyword evidence="6" id="KW-0812">Transmembrane</keyword>
<keyword evidence="5" id="KW-1134">Transmembrane beta strand</keyword>
<reference evidence="14" key="1">
    <citation type="journal article" date="2012" name="Vet. Microbiol.">
        <title>Comparative genomic analyses of the Taylorellae.</title>
        <authorList>
            <person name="Hauser H."/>
            <person name="Richter D.C."/>
            <person name="van Tonder A."/>
            <person name="Clark L."/>
            <person name="Preston A."/>
        </authorList>
    </citation>
    <scope>NUCLEOTIDE SEQUENCE</scope>
    <source>
        <strain evidence="14">14/56</strain>
    </source>
</reference>
<gene>
    <name evidence="14" type="ORF">KUK_1194</name>
</gene>
<dbReference type="SUPFAM" id="SSF101967">
    <property type="entry name" value="Adhesin YadA, collagen-binding domain"/>
    <property type="match status" value="1"/>
</dbReference>
<protein>
    <submittedName>
        <fullName evidence="14">Haemagglutinin/invasin</fullName>
    </submittedName>
</protein>
<dbReference type="InterPro" id="IPR008635">
    <property type="entry name" value="Coiled_stalk_dom"/>
</dbReference>
<feature type="region of interest" description="Disordered" evidence="11">
    <location>
        <begin position="829"/>
        <end position="853"/>
    </location>
</feature>
<dbReference type="SUPFAM" id="SSF54523">
    <property type="entry name" value="Pili subunits"/>
    <property type="match status" value="1"/>
</dbReference>
<dbReference type="GO" id="GO:0015031">
    <property type="term" value="P:protein transport"/>
    <property type="evidence" value="ECO:0007669"/>
    <property type="project" value="UniProtKB-KW"/>
</dbReference>
<sequence length="1316" mass="140308">MFKMHGNLNYKKSGSWLSITELLTIGFMKQRFNIKNFLLFAGVLTIFLINKNLFAQSTDGNTNLASDNFLHGKGNKVYGNSSVVIGKQNFGGWSYAINELPADLDPLTTSQLGSIKFTRNTLLDYFDLKRYTGMIAVGIYNISLGDKSIALGHGNVALDRASIAIGKSNLVSAWASQAFGDFNTSRAFKGTAFGYKNFIDRKGKFSQAFGGYNQVDEPQSFAFGGFNHIRSMLSTTFGFGNDIKNNSSLSSTLGFQNVISGIGSNIFGLKNIVNGDYNLALGTGNKITGQNTIVIGTSSVELPNVDFGQNALVPSKIKLITEGINRIHGNNNIVLGNNNIIKADDSVILGNKIIAFDEHNSLNNSIVLGNFSKSSNWNNFDSGSQIAFGDFSEGLNIRKQYIVRSNAIHGVVSIGAEGRERQLKNVAAGVISESSSDAINGSQIYAIIQAIGDVPINFRGDYESSPFKKKLGGELKISGGASSRELLTEGNLGVYVTDSGLGVGLSKDLINIRKIIFSGGITIDSNTNIVSGVANPTNANDVVNLKFLRSSLSSLTNFYQFKSNNGNTSRLNLGRSISILGADENLNPKDFDSGRNIFTQIENNLDGIKYTIAVKKSPEFESLTLTGSQDKSSGGNLSIYDLSDNEKISAFVDVNNNGIITVTGNNEETYTDVMHDGIEITDADGSSKIGTKVAGTGGVNSISIKKRRLVHKVEDKETEEIATLNDGFIFKGNGGESPTKLNSKVLIAGADANNNWSDFDEGHNIMTKVETVNGETVIRVALRKDLKLKNGVFGGSGADGELKLKDKDGKDGLTLNSDKILFNNIEKLDENGQPQKNGSAGITMTQNGKPNLVEKGPATRIQITDGKGTPTAEVATMKDGLKFGSNSGDEASNLLNSKVNIIGQKSNNDWTKFDQGKNIMTNIEQKNGDTDITIALKRDVELDSATFGHGPAQTEENTSQEGKDGRIKLVNKNGKTTIQIDAGTSEDQNGPAISINKPNSEEGIKLTSEGVEITKGPRDRASSKTTKTVVSIAPEGTARIEQDQSQTRPRLTIRSGYGESAITEDIATMNDGLRFKGDGEDLINKPLSSTLSIIGGETDEAKLTSTNEDKNIGVIVKDVANSGSRAPKDKVMQVRLAKKLKGLQSAEFKPVDDKGNPTGQTITVDSDGVSVAKEGKKSQFNEEGLKVGEDGPSVTDKGISAGGLSIANVGNPMKPHHASTKGYVDTEVKHLKNKINERYKDALGASAMAMATALLPPPNTPGKGAFSVAGAVVAGQPAFAMGVSTVSENNRLTLRGAVSSDVRGQIGGGVGASYQW</sequence>
<dbReference type="RefSeq" id="WP_015555613.1">
    <property type="nucleotide sequence ID" value="NC_021036.1"/>
</dbReference>
<evidence type="ECO:0000313" key="14">
    <source>
        <dbReference type="EMBL" id="CCG18491.1"/>
    </source>
</evidence>
<dbReference type="Gene3D" id="2.150.10.10">
    <property type="entry name" value="Serralysin-like metalloprotease, C-terminal"/>
    <property type="match status" value="3"/>
</dbReference>
<comment type="subcellular location">
    <subcellularLocation>
        <location evidence="2">Cell outer membrane</location>
    </subcellularLocation>
    <subcellularLocation>
        <location evidence="1">Cell surface</location>
    </subcellularLocation>
</comment>
<dbReference type="CDD" id="cd12820">
    <property type="entry name" value="LbR_YadA-like"/>
    <property type="match status" value="1"/>
</dbReference>
<dbReference type="EMBL" id="HE681423">
    <property type="protein sequence ID" value="CCG18491.1"/>
    <property type="molecule type" value="Genomic_DNA"/>
</dbReference>
<dbReference type="Gene3D" id="3.30.1300.30">
    <property type="entry name" value="GSPII I/J protein-like"/>
    <property type="match status" value="1"/>
</dbReference>
<dbReference type="KEGG" id="teg:KUK_1194"/>
<dbReference type="GO" id="GO:0009279">
    <property type="term" value="C:cell outer membrane"/>
    <property type="evidence" value="ECO:0007669"/>
    <property type="project" value="UniProtKB-SubCell"/>
</dbReference>
<keyword evidence="8" id="KW-0653">Protein transport</keyword>
<dbReference type="HOGENOM" id="CLU_267631_0_0_4"/>
<name>I7IBB2_9BURK</name>
<evidence type="ECO:0000259" key="12">
    <source>
        <dbReference type="Pfam" id="PF03895"/>
    </source>
</evidence>
<proteinExistence type="inferred from homology"/>
<dbReference type="InterPro" id="IPR045584">
    <property type="entry name" value="Pilin-like"/>
</dbReference>
<keyword evidence="9" id="KW-0472">Membrane</keyword>
<evidence type="ECO:0000256" key="2">
    <source>
        <dbReference type="ARBA" id="ARBA00004442"/>
    </source>
</evidence>
<feature type="domain" description="Trimeric autotransporter adhesin YadA-like stalk" evidence="13">
    <location>
        <begin position="423"/>
        <end position="451"/>
    </location>
</feature>
<evidence type="ECO:0000256" key="1">
    <source>
        <dbReference type="ARBA" id="ARBA00004241"/>
    </source>
</evidence>
<evidence type="ECO:0000256" key="8">
    <source>
        <dbReference type="ARBA" id="ARBA00022927"/>
    </source>
</evidence>
<feature type="compositionally biased region" description="Polar residues" evidence="11">
    <location>
        <begin position="832"/>
        <end position="849"/>
    </location>
</feature>
<dbReference type="GO" id="GO:0009986">
    <property type="term" value="C:cell surface"/>
    <property type="evidence" value="ECO:0007669"/>
    <property type="project" value="UniProtKB-SubCell"/>
</dbReference>
<dbReference type="Pfam" id="PF03895">
    <property type="entry name" value="YadA_anchor"/>
    <property type="match status" value="1"/>
</dbReference>
<accession>I7IBB2</accession>
<evidence type="ECO:0000256" key="9">
    <source>
        <dbReference type="ARBA" id="ARBA00023136"/>
    </source>
</evidence>
<evidence type="ECO:0000259" key="13">
    <source>
        <dbReference type="Pfam" id="PF05662"/>
    </source>
</evidence>
<dbReference type="InterPro" id="IPR011049">
    <property type="entry name" value="Serralysin-like_metalloprot_C"/>
</dbReference>
<feature type="region of interest" description="Disordered" evidence="11">
    <location>
        <begin position="1148"/>
        <end position="1177"/>
    </location>
</feature>
<comment type="similarity">
    <text evidence="3">Belongs to the autotransporter-2 (AT-2) (TC 1.B.40) family.</text>
</comment>
<evidence type="ECO:0000256" key="4">
    <source>
        <dbReference type="ARBA" id="ARBA00022448"/>
    </source>
</evidence>
<keyword evidence="7" id="KW-0732">Signal</keyword>
<keyword evidence="10" id="KW-0998">Cell outer membrane</keyword>